<dbReference type="RefSeq" id="WP_122210855.1">
    <property type="nucleotide sequence ID" value="NZ_RDCH01000005.1"/>
</dbReference>
<dbReference type="InterPro" id="IPR010902">
    <property type="entry name" value="NUMOD4"/>
</dbReference>
<name>A0AB37RLB6_LACPE</name>
<accession>A0AB37RLB6</accession>
<dbReference type="AlphaFoldDB" id="A0AB37RLB6"/>
<dbReference type="GO" id="GO:0016788">
    <property type="term" value="F:hydrolase activity, acting on ester bonds"/>
    <property type="evidence" value="ECO:0007669"/>
    <property type="project" value="InterPro"/>
</dbReference>
<dbReference type="Gene3D" id="3.90.75.20">
    <property type="match status" value="1"/>
</dbReference>
<dbReference type="Pfam" id="PF07463">
    <property type="entry name" value="NUMOD4"/>
    <property type="match status" value="1"/>
</dbReference>
<evidence type="ECO:0000313" key="2">
    <source>
        <dbReference type="EMBL" id="RMW57301.1"/>
    </source>
</evidence>
<reference evidence="2 3" key="1">
    <citation type="submission" date="2018-10" db="EMBL/GenBank/DDBJ databases">
        <title>Genome sequences of five Lactobacillus pentosus strains isolated from brines of traditionally fermented spanish-style green table olives and differences between them.</title>
        <authorList>
            <person name="Jimenez Diaz R."/>
        </authorList>
    </citation>
    <scope>NUCLEOTIDE SEQUENCE [LARGE SCALE GENOMIC DNA]</scope>
    <source>
        <strain evidence="2 3">IG8</strain>
    </source>
</reference>
<comment type="caution">
    <text evidence="2">The sequence shown here is derived from an EMBL/GenBank/DDBJ whole genome shotgun (WGS) entry which is preliminary data.</text>
</comment>
<dbReference type="EMBL" id="RDCL01000010">
    <property type="protein sequence ID" value="RMW57301.1"/>
    <property type="molecule type" value="Genomic_DNA"/>
</dbReference>
<protein>
    <recommendedName>
        <fullName evidence="1">NUMOD4 domain-containing protein</fullName>
    </recommendedName>
</protein>
<organism evidence="2 3">
    <name type="scientific">Lactiplantibacillus pentosus</name>
    <name type="common">Lactobacillus pentosus</name>
    <dbReference type="NCBI Taxonomy" id="1589"/>
    <lineage>
        <taxon>Bacteria</taxon>
        <taxon>Bacillati</taxon>
        <taxon>Bacillota</taxon>
        <taxon>Bacilli</taxon>
        <taxon>Lactobacillales</taxon>
        <taxon>Lactobacillaceae</taxon>
        <taxon>Lactiplantibacillus</taxon>
    </lineage>
</organism>
<gene>
    <name evidence="2" type="ORF">D6U17_00775</name>
</gene>
<evidence type="ECO:0000259" key="1">
    <source>
        <dbReference type="Pfam" id="PF07463"/>
    </source>
</evidence>
<sequence>MNKNSKVVEAEIWRDVADYGGSYQVSSLGRVRSTDRVIKLTNGNQRHLIGHIIQPHDNGLGYMQINLIDESHKLHAMLVHKLVLDTFMPLSADESQTLSDIDHINDQRNDNRLSNLRRISHQQNLRKAHRMNQIRHACIAVNDNGEVVLKAKSMTAMAELLGVSQTAISNHVNSGKPLATGLTVVRDNDTDTKSDKVKEVA</sequence>
<feature type="domain" description="NUMOD4" evidence="1">
    <location>
        <begin position="11"/>
        <end position="67"/>
    </location>
</feature>
<proteinExistence type="predicted"/>
<dbReference type="SUPFAM" id="SSF54060">
    <property type="entry name" value="His-Me finger endonucleases"/>
    <property type="match status" value="1"/>
</dbReference>
<evidence type="ECO:0000313" key="3">
    <source>
        <dbReference type="Proteomes" id="UP000281061"/>
    </source>
</evidence>
<dbReference type="Proteomes" id="UP000281061">
    <property type="component" value="Unassembled WGS sequence"/>
</dbReference>
<dbReference type="InterPro" id="IPR044925">
    <property type="entry name" value="His-Me_finger_sf"/>
</dbReference>